<comment type="catalytic activity">
    <reaction evidence="3">
        <text>[protein]-L-glutamate 5-O-methyl ester + H2O = L-glutamyl-[protein] + methanol + H(+)</text>
        <dbReference type="Rhea" id="RHEA:23236"/>
        <dbReference type="Rhea" id="RHEA-COMP:10208"/>
        <dbReference type="Rhea" id="RHEA-COMP:10311"/>
        <dbReference type="ChEBI" id="CHEBI:15377"/>
        <dbReference type="ChEBI" id="CHEBI:15378"/>
        <dbReference type="ChEBI" id="CHEBI:17790"/>
        <dbReference type="ChEBI" id="CHEBI:29973"/>
        <dbReference type="ChEBI" id="CHEBI:82795"/>
        <dbReference type="EC" id="3.1.1.61"/>
    </reaction>
</comment>
<evidence type="ECO:0000256" key="1">
    <source>
        <dbReference type="ARBA" id="ARBA00022801"/>
    </source>
</evidence>
<dbReference type="Pfam" id="PF01339">
    <property type="entry name" value="CheB_methylest"/>
    <property type="match status" value="1"/>
</dbReference>
<gene>
    <name evidence="6" type="ORF">BXY58_3240</name>
</gene>
<dbReference type="PANTHER" id="PTHR42872:SF3">
    <property type="entry name" value="PROTEIN-GLUTAMATE METHYLESTERASE_PROTEIN-GLUTAMINE GLUTAMINASE 1"/>
    <property type="match status" value="1"/>
</dbReference>
<dbReference type="SUPFAM" id="SSF52738">
    <property type="entry name" value="Methylesterase CheB, C-terminal domain"/>
    <property type="match status" value="1"/>
</dbReference>
<evidence type="ECO:0000313" key="6">
    <source>
        <dbReference type="EMBL" id="RKE79588.1"/>
    </source>
</evidence>
<evidence type="ECO:0000256" key="3">
    <source>
        <dbReference type="ARBA" id="ARBA00048267"/>
    </source>
</evidence>
<sequence length="193" mass="21439">MNGKTELVIIGGSAGSLQVILELVRGLDADLGFAIVLVVHRKAQSTSILPILLQQFSLLEVMEIEDKTEIQANKIYIAPADYHLLFDDKTNVSLDRSEKLHFSRPSIDVSFRSASEVYEGGLVAVLLSGANSDGVEGLQYVKRNGGQVWIQNPETAEIDFMPKQAVDHVYFDLIITPENLPRYINQLNKNNKL</sequence>
<dbReference type="CDD" id="cd16433">
    <property type="entry name" value="CheB"/>
    <property type="match status" value="1"/>
</dbReference>
<feature type="active site" evidence="4">
    <location>
        <position position="133"/>
    </location>
</feature>
<dbReference type="AlphaFoldDB" id="A0A420CM58"/>
<comment type="caution">
    <text evidence="6">The sequence shown here is derived from an EMBL/GenBank/DDBJ whole genome shotgun (WGS) entry which is preliminary data.</text>
</comment>
<dbReference type="GO" id="GO:0008984">
    <property type="term" value="F:protein-glutamate methylesterase activity"/>
    <property type="evidence" value="ECO:0007669"/>
    <property type="project" value="UniProtKB-EC"/>
</dbReference>
<feature type="domain" description="CheB-type methylesterase" evidence="5">
    <location>
        <begin position="1"/>
        <end position="166"/>
    </location>
</feature>
<dbReference type="PANTHER" id="PTHR42872">
    <property type="entry name" value="PROTEIN-GLUTAMATE METHYLESTERASE/PROTEIN-GLUTAMINE GLUTAMINASE"/>
    <property type="match status" value="1"/>
</dbReference>
<dbReference type="EC" id="3.1.1.61" evidence="2"/>
<dbReference type="InterPro" id="IPR000673">
    <property type="entry name" value="Sig_transdc_resp-reg_Me-estase"/>
</dbReference>
<protein>
    <recommendedName>
        <fullName evidence="2">protein-glutamate methylesterase</fullName>
        <ecNumber evidence="2">3.1.1.61</ecNumber>
    </recommendedName>
</protein>
<dbReference type="GO" id="GO:0000156">
    <property type="term" value="F:phosphorelay response regulator activity"/>
    <property type="evidence" value="ECO:0007669"/>
    <property type="project" value="InterPro"/>
</dbReference>
<reference evidence="6 7" key="1">
    <citation type="submission" date="2018-09" db="EMBL/GenBank/DDBJ databases">
        <title>Genomic Encyclopedia of Archaeal and Bacterial Type Strains, Phase II (KMG-II): from individual species to whole genera.</title>
        <authorList>
            <person name="Goeker M."/>
        </authorList>
    </citation>
    <scope>NUCLEOTIDE SEQUENCE [LARGE SCALE GENOMIC DNA]</scope>
    <source>
        <strain evidence="6 7">DSM 27620</strain>
    </source>
</reference>
<dbReference type="PROSITE" id="PS50122">
    <property type="entry name" value="CHEB"/>
    <property type="match status" value="1"/>
</dbReference>
<dbReference type="OrthoDB" id="1524092at2"/>
<feature type="active site" evidence="4">
    <location>
        <position position="13"/>
    </location>
</feature>
<accession>A0A420CM58</accession>
<dbReference type="InterPro" id="IPR035909">
    <property type="entry name" value="CheB_C"/>
</dbReference>
<dbReference type="Proteomes" id="UP000285906">
    <property type="component" value="Unassembled WGS sequence"/>
</dbReference>
<keyword evidence="4" id="KW-0145">Chemotaxis</keyword>
<name>A0A420CM58_9FLAO</name>
<dbReference type="EMBL" id="RAQH01000011">
    <property type="protein sequence ID" value="RKE79588.1"/>
    <property type="molecule type" value="Genomic_DNA"/>
</dbReference>
<evidence type="ECO:0000313" key="7">
    <source>
        <dbReference type="Proteomes" id="UP000285906"/>
    </source>
</evidence>
<proteinExistence type="predicted"/>
<evidence type="ECO:0000256" key="2">
    <source>
        <dbReference type="ARBA" id="ARBA00039140"/>
    </source>
</evidence>
<dbReference type="Gene3D" id="3.40.50.180">
    <property type="entry name" value="Methylesterase CheB, C-terminal domain"/>
    <property type="match status" value="1"/>
</dbReference>
<dbReference type="GO" id="GO:0006935">
    <property type="term" value="P:chemotaxis"/>
    <property type="evidence" value="ECO:0007669"/>
    <property type="project" value="UniProtKB-UniRule"/>
</dbReference>
<evidence type="ECO:0000256" key="4">
    <source>
        <dbReference type="PROSITE-ProRule" id="PRU00050"/>
    </source>
</evidence>
<feature type="active site" evidence="4">
    <location>
        <position position="40"/>
    </location>
</feature>
<evidence type="ECO:0000259" key="5">
    <source>
        <dbReference type="PROSITE" id="PS50122"/>
    </source>
</evidence>
<dbReference type="GO" id="GO:0005737">
    <property type="term" value="C:cytoplasm"/>
    <property type="evidence" value="ECO:0007669"/>
    <property type="project" value="InterPro"/>
</dbReference>
<keyword evidence="1 4" id="KW-0378">Hydrolase</keyword>
<organism evidence="6 7">
    <name type="scientific">Epilithonimonas arachidiradicis</name>
    <dbReference type="NCBI Taxonomy" id="1617282"/>
    <lineage>
        <taxon>Bacteria</taxon>
        <taxon>Pseudomonadati</taxon>
        <taxon>Bacteroidota</taxon>
        <taxon>Flavobacteriia</taxon>
        <taxon>Flavobacteriales</taxon>
        <taxon>Weeksellaceae</taxon>
        <taxon>Chryseobacterium group</taxon>
        <taxon>Epilithonimonas</taxon>
    </lineage>
</organism>